<evidence type="ECO:0000256" key="1">
    <source>
        <dbReference type="SAM" id="Coils"/>
    </source>
</evidence>
<reference evidence="2 3" key="1">
    <citation type="submission" date="2020-08" db="EMBL/GenBank/DDBJ databases">
        <title>Genomic Encyclopedia of Type Strains, Phase IV (KMG-IV): sequencing the most valuable type-strain genomes for metagenomic binning, comparative biology and taxonomic classification.</title>
        <authorList>
            <person name="Goeker M."/>
        </authorList>
    </citation>
    <scope>NUCLEOTIDE SEQUENCE [LARGE SCALE GENOMIC DNA]</scope>
    <source>
        <strain evidence="2 3">YC6886</strain>
    </source>
</reference>
<keyword evidence="1" id="KW-0175">Coiled coil</keyword>
<evidence type="ECO:0000313" key="3">
    <source>
        <dbReference type="Proteomes" id="UP000557717"/>
    </source>
</evidence>
<proteinExistence type="predicted"/>
<gene>
    <name evidence="2" type="ORF">HNR46_000292</name>
</gene>
<accession>A0A840VB00</accession>
<comment type="caution">
    <text evidence="2">The sequence shown here is derived from an EMBL/GenBank/DDBJ whole genome shotgun (WGS) entry which is preliminary data.</text>
</comment>
<dbReference type="EMBL" id="JACHFD010000001">
    <property type="protein sequence ID" value="MBB5350071.1"/>
    <property type="molecule type" value="Genomic_DNA"/>
</dbReference>
<dbReference type="RefSeq" id="WP_184015082.1">
    <property type="nucleotide sequence ID" value="NZ_JACHFD010000001.1"/>
</dbReference>
<dbReference type="Proteomes" id="UP000557717">
    <property type="component" value="Unassembled WGS sequence"/>
</dbReference>
<dbReference type="AlphaFoldDB" id="A0A840VB00"/>
<protein>
    <submittedName>
        <fullName evidence="2">Chromosome segregation ATPase</fullName>
    </submittedName>
</protein>
<sequence>MTPGRYFLARLALSFGIARRQKRMADAATEAHLLREAEQFLGFHIWQQVEGVEELGIEYWNLRRLQKRREELRVALESSEDKLRGAHDERSSMLNEVSAKTESLVEERSQRVAELEALARKRDSIVVKAREVRRVYDGVKAKLEVLKQEDSGDQESIRVSRTRLTELREQFDAIKIERDQTAGEVERLSAEIQIIDDKLNAERKVHRDDSAGAFQTISDMNREISRSKAELGIIETEMHQLFGEIGRHISLNARTNEPCRRASKTYSALIGVMAALRRSILLNHRLAEAS</sequence>
<name>A0A840VB00_9BACT</name>
<keyword evidence="3" id="KW-1185">Reference proteome</keyword>
<feature type="coiled-coil region" evidence="1">
    <location>
        <begin position="62"/>
        <end position="89"/>
    </location>
</feature>
<organism evidence="2 3">
    <name type="scientific">Haloferula luteola</name>
    <dbReference type="NCBI Taxonomy" id="595692"/>
    <lineage>
        <taxon>Bacteria</taxon>
        <taxon>Pseudomonadati</taxon>
        <taxon>Verrucomicrobiota</taxon>
        <taxon>Verrucomicrobiia</taxon>
        <taxon>Verrucomicrobiales</taxon>
        <taxon>Verrucomicrobiaceae</taxon>
        <taxon>Haloferula</taxon>
    </lineage>
</organism>
<evidence type="ECO:0000313" key="2">
    <source>
        <dbReference type="EMBL" id="MBB5350071.1"/>
    </source>
</evidence>